<dbReference type="InParanoid" id="C5DEL6"/>
<organism evidence="2 3">
    <name type="scientific">Lachancea thermotolerans (strain ATCC 56472 / CBS 6340 / NRRL Y-8284)</name>
    <name type="common">Yeast</name>
    <name type="synonym">Kluyveromyces thermotolerans</name>
    <dbReference type="NCBI Taxonomy" id="559295"/>
    <lineage>
        <taxon>Eukaryota</taxon>
        <taxon>Fungi</taxon>
        <taxon>Dikarya</taxon>
        <taxon>Ascomycota</taxon>
        <taxon>Saccharomycotina</taxon>
        <taxon>Saccharomycetes</taxon>
        <taxon>Saccharomycetales</taxon>
        <taxon>Saccharomycetaceae</taxon>
        <taxon>Lachancea</taxon>
    </lineage>
</organism>
<reference evidence="2 3" key="1">
    <citation type="journal article" date="2009" name="Genome Res.">
        <title>Comparative genomics of protoploid Saccharomycetaceae.</title>
        <authorList>
            <consortium name="The Genolevures Consortium"/>
            <person name="Souciet J.-L."/>
            <person name="Dujon B."/>
            <person name="Gaillardin C."/>
            <person name="Johnston M."/>
            <person name="Baret P.V."/>
            <person name="Cliften P."/>
            <person name="Sherman D.J."/>
            <person name="Weissenbach J."/>
            <person name="Westhof E."/>
            <person name="Wincker P."/>
            <person name="Jubin C."/>
            <person name="Poulain J."/>
            <person name="Barbe V."/>
            <person name="Segurens B."/>
            <person name="Artiguenave F."/>
            <person name="Anthouard V."/>
            <person name="Vacherie B."/>
            <person name="Val M.-E."/>
            <person name="Fulton R.S."/>
            <person name="Minx P."/>
            <person name="Wilson R."/>
            <person name="Durrens P."/>
            <person name="Jean G."/>
            <person name="Marck C."/>
            <person name="Martin T."/>
            <person name="Nikolski M."/>
            <person name="Rolland T."/>
            <person name="Seret M.-L."/>
            <person name="Casaregola S."/>
            <person name="Despons L."/>
            <person name="Fairhead C."/>
            <person name="Fischer G."/>
            <person name="Lafontaine I."/>
            <person name="Leh V."/>
            <person name="Lemaire M."/>
            <person name="de Montigny J."/>
            <person name="Neuveglise C."/>
            <person name="Thierry A."/>
            <person name="Blanc-Lenfle I."/>
            <person name="Bleykasten C."/>
            <person name="Diffels J."/>
            <person name="Fritsch E."/>
            <person name="Frangeul L."/>
            <person name="Goeffon A."/>
            <person name="Jauniaux N."/>
            <person name="Kachouri-Lafond R."/>
            <person name="Payen C."/>
            <person name="Potier S."/>
            <person name="Pribylova L."/>
            <person name="Ozanne C."/>
            <person name="Richard G.-F."/>
            <person name="Sacerdot C."/>
            <person name="Straub M.-L."/>
            <person name="Talla E."/>
        </authorList>
    </citation>
    <scope>NUCLEOTIDE SEQUENCE [LARGE SCALE GENOMIC DNA]</scope>
    <source>
        <strain evidence="3">ATCC 56472 / CBS 6340 / NRRL Y-8284</strain>
    </source>
</reference>
<dbReference type="EMBL" id="CU928167">
    <property type="protein sequence ID" value="CAR22227.1"/>
    <property type="molecule type" value="Genomic_DNA"/>
</dbReference>
<dbReference type="OMA" id="DEQNETH"/>
<proteinExistence type="predicted"/>
<protein>
    <submittedName>
        <fullName evidence="2">KLTH0C10252p</fullName>
    </submittedName>
</protein>
<accession>C5DEL6</accession>
<feature type="region of interest" description="Disordered" evidence="1">
    <location>
        <begin position="269"/>
        <end position="365"/>
    </location>
</feature>
<dbReference type="KEGG" id="lth:KLTH0C10252g"/>
<sequence>MQRRNTDSTRRTHVTNTLKWLPYKVNQSPYFGSFVDTLDKNKLHLCLTSLKTCPFLVEFEAFEIKEQASRQGFVFKTLEDVIDQVFAYLKKPSEELQFSYSGKQITFKIVVSRELCLTLDSPTRQIEEPQRSSIFQSLSSSFFDNQVLLREIVDDLHNIITCKDQGLAFLMDSLRDVGFESLIKKWAPRGSFNHDLLQPFDFDEWLNKWPSPAKTLHQGTGYSPKVCKFLRLLSTKPNFVSQQNTSVSPKAQTKVLSSGDEFASLSFAEDEQNETHFSHESESDDTKHLCGRLQRASTPIETESLGKQIRLADVPILSPQKTERLSRSPKQPSPTPEGQIEDMQEQSEDRSPSRKRRKFGKLRIE</sequence>
<gene>
    <name evidence="2" type="ordered locus">KLTH0C10252g</name>
</gene>
<dbReference type="FunCoup" id="C5DEL6">
    <property type="interactions" value="44"/>
</dbReference>
<dbReference type="OrthoDB" id="4035879at2759"/>
<dbReference type="RefSeq" id="XP_002552665.1">
    <property type="nucleotide sequence ID" value="XM_002552619.1"/>
</dbReference>
<dbReference type="AlphaFoldDB" id="C5DEL6"/>
<dbReference type="GeneID" id="8291545"/>
<feature type="compositionally biased region" description="Basic and acidic residues" evidence="1">
    <location>
        <begin position="273"/>
        <end position="288"/>
    </location>
</feature>
<evidence type="ECO:0000256" key="1">
    <source>
        <dbReference type="SAM" id="MobiDB-lite"/>
    </source>
</evidence>
<dbReference type="HOGENOM" id="CLU_758795_0_0_1"/>
<dbReference type="Proteomes" id="UP000002036">
    <property type="component" value="Chromosome C"/>
</dbReference>
<evidence type="ECO:0000313" key="3">
    <source>
        <dbReference type="Proteomes" id="UP000002036"/>
    </source>
</evidence>
<name>C5DEL6_LACTC</name>
<dbReference type="eggNOG" id="ENOG502SG23">
    <property type="taxonomic scope" value="Eukaryota"/>
</dbReference>
<evidence type="ECO:0000313" key="2">
    <source>
        <dbReference type="EMBL" id="CAR22227.1"/>
    </source>
</evidence>
<feature type="compositionally biased region" description="Basic residues" evidence="1">
    <location>
        <begin position="353"/>
        <end position="365"/>
    </location>
</feature>
<keyword evidence="3" id="KW-1185">Reference proteome</keyword>